<comment type="caution">
    <text evidence="1">The sequence shown here is derived from an EMBL/GenBank/DDBJ whole genome shotgun (WGS) entry which is preliminary data.</text>
</comment>
<feature type="non-terminal residue" evidence="1">
    <location>
        <position position="1"/>
    </location>
</feature>
<dbReference type="EMBL" id="BKCJ011881060">
    <property type="protein sequence ID" value="GFD60680.1"/>
    <property type="molecule type" value="Genomic_DNA"/>
</dbReference>
<feature type="non-terminal residue" evidence="1">
    <location>
        <position position="80"/>
    </location>
</feature>
<proteinExistence type="predicted"/>
<gene>
    <name evidence="1" type="ORF">Tci_932649</name>
</gene>
<reference evidence="1" key="1">
    <citation type="journal article" date="2019" name="Sci. Rep.">
        <title>Draft genome of Tanacetum cinerariifolium, the natural source of mosquito coil.</title>
        <authorList>
            <person name="Yamashiro T."/>
            <person name="Shiraishi A."/>
            <person name="Satake H."/>
            <person name="Nakayama K."/>
        </authorList>
    </citation>
    <scope>NUCLEOTIDE SEQUENCE</scope>
</reference>
<name>A0A699XQU3_TANCI</name>
<dbReference type="AlphaFoldDB" id="A0A699XQU3"/>
<protein>
    <submittedName>
        <fullName evidence="1">Uncharacterized protein</fullName>
    </submittedName>
</protein>
<sequence>SDDLGIGELAVHFFLQAREIGLRNGRARVDARGAVGGEFGDNGSSDRLVGARDDTHEAVELAVGAVGREGVFLSVRGRHD</sequence>
<accession>A0A699XQU3</accession>
<evidence type="ECO:0000313" key="1">
    <source>
        <dbReference type="EMBL" id="GFD60680.1"/>
    </source>
</evidence>
<organism evidence="1">
    <name type="scientific">Tanacetum cinerariifolium</name>
    <name type="common">Dalmatian daisy</name>
    <name type="synonym">Chrysanthemum cinerariifolium</name>
    <dbReference type="NCBI Taxonomy" id="118510"/>
    <lineage>
        <taxon>Eukaryota</taxon>
        <taxon>Viridiplantae</taxon>
        <taxon>Streptophyta</taxon>
        <taxon>Embryophyta</taxon>
        <taxon>Tracheophyta</taxon>
        <taxon>Spermatophyta</taxon>
        <taxon>Magnoliopsida</taxon>
        <taxon>eudicotyledons</taxon>
        <taxon>Gunneridae</taxon>
        <taxon>Pentapetalae</taxon>
        <taxon>asterids</taxon>
        <taxon>campanulids</taxon>
        <taxon>Asterales</taxon>
        <taxon>Asteraceae</taxon>
        <taxon>Asteroideae</taxon>
        <taxon>Anthemideae</taxon>
        <taxon>Anthemidinae</taxon>
        <taxon>Tanacetum</taxon>
    </lineage>
</organism>